<reference evidence="1" key="1">
    <citation type="submission" date="2023-12" db="EMBL/GenBank/DDBJ databases">
        <title>Mannheima indologenes sp. nov. proposed for Clade V organisms of Mannheimia.</title>
        <authorList>
            <person name="Christensen H."/>
        </authorList>
    </citation>
    <scope>NUCLEOTIDE SEQUENCE</scope>
    <source>
        <strain evidence="1">M14.4</strain>
    </source>
</reference>
<proteinExistence type="predicted"/>
<comment type="caution">
    <text evidence="1">The sequence shown here is derived from an EMBL/GenBank/DDBJ whole genome shotgun (WGS) entry which is preliminary data.</text>
</comment>
<accession>A0ABU7ZIP6</accession>
<name>A0ABU7ZIP6_9PAST</name>
<keyword evidence="2" id="KW-1185">Reference proteome</keyword>
<sequence>MAKKILITLGVIFVLVALAVMVFFHLIGQSLGKVDPTPKFITTEPMTAKHLPLPVETTIFYDGNKTRAKYEQEKPLKESAIISIHLPEPLMWGEMPVTDFSDYNTHLLISPIWEAKIKPNHRFFELWRECNYHLAFRVKDNESWQFNPHNFEVSPDFGCGFSENFKAGSPKMQEMIEAWQDLQKNTKK</sequence>
<dbReference type="RefSeq" id="WP_334254538.1">
    <property type="nucleotide sequence ID" value="NZ_JBAJJM010000016.1"/>
</dbReference>
<protein>
    <submittedName>
        <fullName evidence="1">Uncharacterized protein</fullName>
    </submittedName>
</protein>
<dbReference type="EMBL" id="JBAJJM010000016">
    <property type="protein sequence ID" value="MEG9476578.1"/>
    <property type="molecule type" value="Genomic_DNA"/>
</dbReference>
<organism evidence="1 2">
    <name type="scientific">Mannheimia indoligenes</name>
    <dbReference type="NCBI Taxonomy" id="3103145"/>
    <lineage>
        <taxon>Bacteria</taxon>
        <taxon>Pseudomonadati</taxon>
        <taxon>Pseudomonadota</taxon>
        <taxon>Gammaproteobacteria</taxon>
        <taxon>Pasteurellales</taxon>
        <taxon>Pasteurellaceae</taxon>
        <taxon>Mannheimia</taxon>
    </lineage>
</organism>
<evidence type="ECO:0000313" key="2">
    <source>
        <dbReference type="Proteomes" id="UP001432017"/>
    </source>
</evidence>
<gene>
    <name evidence="1" type="ORF">V6W77_09910</name>
</gene>
<dbReference type="Proteomes" id="UP001432017">
    <property type="component" value="Unassembled WGS sequence"/>
</dbReference>
<evidence type="ECO:0000313" key="1">
    <source>
        <dbReference type="EMBL" id="MEG9476578.1"/>
    </source>
</evidence>